<proteinExistence type="predicted"/>
<dbReference type="AlphaFoldDB" id="A0A7K0CJ35"/>
<dbReference type="RefSeq" id="WP_153452630.1">
    <property type="nucleotide sequence ID" value="NZ_WEGJ01000010.1"/>
</dbReference>
<reference evidence="1 2" key="1">
    <citation type="submission" date="2019-10" db="EMBL/GenBank/DDBJ databases">
        <title>Streptomyces smaragdinus sp. nov. and Streptomyces fabii sp. nov., isolated from the gut of fungus growing-termite Macrotermes natalensis.</title>
        <authorList>
            <person name="Schwitalla J."/>
            <person name="Benndorf R."/>
            <person name="Martin K."/>
            <person name="De Beer W."/>
            <person name="Kaster A.-K."/>
            <person name="Vollmers J."/>
            <person name="Poulsen M."/>
            <person name="Beemelmanns C."/>
        </authorList>
    </citation>
    <scope>NUCLEOTIDE SEQUENCE [LARGE SCALE GENOMIC DNA]</scope>
    <source>
        <strain evidence="1 2">RB5</strain>
    </source>
</reference>
<dbReference type="Proteomes" id="UP000466345">
    <property type="component" value="Unassembled WGS sequence"/>
</dbReference>
<keyword evidence="2" id="KW-1185">Reference proteome</keyword>
<organism evidence="1 2">
    <name type="scientific">Streptomyces smaragdinus</name>
    <dbReference type="NCBI Taxonomy" id="2585196"/>
    <lineage>
        <taxon>Bacteria</taxon>
        <taxon>Bacillati</taxon>
        <taxon>Actinomycetota</taxon>
        <taxon>Actinomycetes</taxon>
        <taxon>Kitasatosporales</taxon>
        <taxon>Streptomycetaceae</taxon>
        <taxon>Streptomyces</taxon>
    </lineage>
</organism>
<evidence type="ECO:0000313" key="2">
    <source>
        <dbReference type="Proteomes" id="UP000466345"/>
    </source>
</evidence>
<evidence type="ECO:0000313" key="1">
    <source>
        <dbReference type="EMBL" id="MQY13032.1"/>
    </source>
</evidence>
<name>A0A7K0CJ35_9ACTN</name>
<comment type="caution">
    <text evidence="1">The sequence shown here is derived from an EMBL/GenBank/DDBJ whole genome shotgun (WGS) entry which is preliminary data.</text>
</comment>
<accession>A0A7K0CJ35</accession>
<gene>
    <name evidence="1" type="ORF">SRB5_31720</name>
</gene>
<dbReference type="EMBL" id="WEGJ01000010">
    <property type="protein sequence ID" value="MQY13032.1"/>
    <property type="molecule type" value="Genomic_DNA"/>
</dbReference>
<protein>
    <submittedName>
        <fullName evidence="1">Uncharacterized protein</fullName>
    </submittedName>
</protein>
<dbReference type="OrthoDB" id="4315371at2"/>
<sequence length="63" mass="6530">MTTATIHPAPTYDSAQPLPPVAARLLRHRAGSALRAVKAFGGAALSVVLLGEYTEGAPPKEPH</sequence>